<accession>C8PEB6</accession>
<dbReference type="Proteomes" id="UP000005709">
    <property type="component" value="Unassembled WGS sequence"/>
</dbReference>
<comment type="caution">
    <text evidence="1">The sequence shown here is derived from an EMBL/GenBank/DDBJ whole genome shotgun (WGS) entry which is preliminary data.</text>
</comment>
<reference evidence="1 2" key="1">
    <citation type="submission" date="2009-07" db="EMBL/GenBank/DDBJ databases">
        <authorList>
            <person name="Madupu R."/>
            <person name="Sebastian Y."/>
            <person name="Durkin A.S."/>
            <person name="Torralba M."/>
            <person name="Methe B."/>
            <person name="Sutton G.G."/>
            <person name="Strausberg R.L."/>
            <person name="Nelson K.E."/>
        </authorList>
    </citation>
    <scope>NUCLEOTIDE SEQUENCE [LARGE SCALE GENOMIC DNA]</scope>
    <source>
        <strain evidence="1 2">RM3268</strain>
    </source>
</reference>
<keyword evidence="2" id="KW-1185">Reference proteome</keyword>
<sequence>MRPRNSSSLPAPRNRKYGINFTSRGFGDKILKFYLLKYNKCSMLSKRCGVKFEIPQ</sequence>
<evidence type="ECO:0000313" key="2">
    <source>
        <dbReference type="Proteomes" id="UP000005709"/>
    </source>
</evidence>
<proteinExistence type="predicted"/>
<dbReference type="AlphaFoldDB" id="C8PEB6"/>
<organism evidence="1 2">
    <name type="scientific">Campylobacter gracilis RM3268</name>
    <dbReference type="NCBI Taxonomy" id="553220"/>
    <lineage>
        <taxon>Bacteria</taxon>
        <taxon>Pseudomonadati</taxon>
        <taxon>Campylobacterota</taxon>
        <taxon>Epsilonproteobacteria</taxon>
        <taxon>Campylobacterales</taxon>
        <taxon>Campylobacteraceae</taxon>
        <taxon>Campylobacter</taxon>
    </lineage>
</organism>
<gene>
    <name evidence="1" type="ORF">CAMGR0001_2471</name>
</gene>
<name>C8PEB6_9BACT</name>
<evidence type="ECO:0000313" key="1">
    <source>
        <dbReference type="EMBL" id="EEV18989.1"/>
    </source>
</evidence>
<protein>
    <submittedName>
        <fullName evidence="1">Uncharacterized protein</fullName>
    </submittedName>
</protein>
<dbReference type="EMBL" id="ACYG01000005">
    <property type="protein sequence ID" value="EEV18989.1"/>
    <property type="molecule type" value="Genomic_DNA"/>
</dbReference>